<organism evidence="1 2">
    <name type="scientific">Meloidogyne enterolobii</name>
    <name type="common">Root-knot nematode worm</name>
    <name type="synonym">Meloidogyne mayaguensis</name>
    <dbReference type="NCBI Taxonomy" id="390850"/>
    <lineage>
        <taxon>Eukaryota</taxon>
        <taxon>Metazoa</taxon>
        <taxon>Ecdysozoa</taxon>
        <taxon>Nematoda</taxon>
        <taxon>Chromadorea</taxon>
        <taxon>Rhabditida</taxon>
        <taxon>Tylenchina</taxon>
        <taxon>Tylenchomorpha</taxon>
        <taxon>Tylenchoidea</taxon>
        <taxon>Meloidogynidae</taxon>
        <taxon>Meloidogyninae</taxon>
        <taxon>Meloidogyne</taxon>
    </lineage>
</organism>
<name>A0ACB1B994_MELEN</name>
<proteinExistence type="predicted"/>
<comment type="caution">
    <text evidence="1">The sequence shown here is derived from an EMBL/GenBank/DDBJ whole genome shotgun (WGS) entry which is preliminary data.</text>
</comment>
<reference evidence="1" key="1">
    <citation type="submission" date="2023-11" db="EMBL/GenBank/DDBJ databases">
        <authorList>
            <person name="Poullet M."/>
        </authorList>
    </citation>
    <scope>NUCLEOTIDE SEQUENCE</scope>
    <source>
        <strain evidence="1">E1834</strain>
    </source>
</reference>
<evidence type="ECO:0000313" key="2">
    <source>
        <dbReference type="Proteomes" id="UP001497535"/>
    </source>
</evidence>
<keyword evidence="2" id="KW-1185">Reference proteome</keyword>
<protein>
    <submittedName>
        <fullName evidence="1">Uncharacterized protein</fullName>
    </submittedName>
</protein>
<dbReference type="Proteomes" id="UP001497535">
    <property type="component" value="Unassembled WGS sequence"/>
</dbReference>
<evidence type="ECO:0000313" key="1">
    <source>
        <dbReference type="EMBL" id="CAK5130982.1"/>
    </source>
</evidence>
<gene>
    <name evidence="1" type="ORF">MENTE1834_LOCUS49632</name>
</gene>
<dbReference type="EMBL" id="CAVMJV010000433">
    <property type="protein sequence ID" value="CAK5130982.1"/>
    <property type="molecule type" value="Genomic_DNA"/>
</dbReference>
<sequence length="211" mass="24406">MAARLIGLTLDKCHCDYMAFLCEFKNFINKKFFFSDFSLKFKVKMVDTNNNNNSQLDQEESLTTSASLPDTKFVTNKERQIYGWIDQILRIELIDGRVYQGILLCVDNQSNIILGDSREYWIKSVKKDKISQSPSAQNNLESNESSLKTKKQKKRNKKGGKQKEEVEEVETNFGRKKELSPMRKVFKYFLGLFLGSKTPFPPFRVLIFGGV</sequence>
<accession>A0ACB1B994</accession>